<evidence type="ECO:0008006" key="3">
    <source>
        <dbReference type="Google" id="ProtNLM"/>
    </source>
</evidence>
<keyword evidence="2" id="KW-1185">Reference proteome</keyword>
<comment type="caution">
    <text evidence="1">The sequence shown here is derived from an EMBL/GenBank/DDBJ whole genome shotgun (WGS) entry which is preliminary data.</text>
</comment>
<feature type="non-terminal residue" evidence="1">
    <location>
        <position position="68"/>
    </location>
</feature>
<sequence length="68" mass="7626">MELQAPFEGNGFKPITNAVLKERFGCQRSHSVYGQKLQVPNVLIDSDSLGENEEFQKILGFINTKKGQ</sequence>
<proteinExistence type="predicted"/>
<evidence type="ECO:0000313" key="2">
    <source>
        <dbReference type="Proteomes" id="UP001526076"/>
    </source>
</evidence>
<dbReference type="Proteomes" id="UP001526076">
    <property type="component" value="Unassembled WGS sequence"/>
</dbReference>
<protein>
    <recommendedName>
        <fullName evidence="3">Glutaredoxin</fullName>
    </recommendedName>
</protein>
<accession>A0ABT3ED60</accession>
<name>A0ABT3ED60_STRAP</name>
<dbReference type="EMBL" id="JAPAHU010000457">
    <property type="protein sequence ID" value="MCW1043366.1"/>
    <property type="molecule type" value="Genomic_DNA"/>
</dbReference>
<gene>
    <name evidence="1" type="ORF">OJ597_13390</name>
</gene>
<organism evidence="1 2">
    <name type="scientific">Streptococcus anginosus</name>
    <dbReference type="NCBI Taxonomy" id="1328"/>
    <lineage>
        <taxon>Bacteria</taxon>
        <taxon>Bacillati</taxon>
        <taxon>Bacillota</taxon>
        <taxon>Bacilli</taxon>
        <taxon>Lactobacillales</taxon>
        <taxon>Streptococcaceae</taxon>
        <taxon>Streptococcus</taxon>
        <taxon>Streptococcus anginosus group</taxon>
    </lineage>
</organism>
<evidence type="ECO:0000313" key="1">
    <source>
        <dbReference type="EMBL" id="MCW1043366.1"/>
    </source>
</evidence>
<reference evidence="1 2" key="1">
    <citation type="submission" date="2022-10" db="EMBL/GenBank/DDBJ databases">
        <title>Comparative genomic study of S. anginosus.</title>
        <authorList>
            <person name="Prasad A."/>
            <person name="Ene A."/>
            <person name="Jablonska S."/>
            <person name="Du J."/>
            <person name="Wolfe A.J."/>
            <person name="Putonti C."/>
        </authorList>
    </citation>
    <scope>NUCLEOTIDE SEQUENCE [LARGE SCALE GENOMIC DNA]</scope>
    <source>
        <strain evidence="1 2">UMB9231</strain>
    </source>
</reference>